<dbReference type="InterPro" id="IPR027417">
    <property type="entry name" value="P-loop_NTPase"/>
</dbReference>
<evidence type="ECO:0008006" key="3">
    <source>
        <dbReference type="Google" id="ProtNLM"/>
    </source>
</evidence>
<dbReference type="OrthoDB" id="9805698at2"/>
<protein>
    <recommendedName>
        <fullName evidence="3">ATP-binding protein</fullName>
    </recommendedName>
</protein>
<dbReference type="EMBL" id="ADCP02000001">
    <property type="protein sequence ID" value="EFV42772.1"/>
    <property type="molecule type" value="Genomic_DNA"/>
</dbReference>
<proteinExistence type="predicted"/>
<gene>
    <name evidence="1" type="ORF">HMPREF0179_03449</name>
</gene>
<evidence type="ECO:0000313" key="2">
    <source>
        <dbReference type="Proteomes" id="UP000006034"/>
    </source>
</evidence>
<comment type="caution">
    <text evidence="1">The sequence shown here is derived from an EMBL/GenBank/DDBJ whole genome shotgun (WGS) entry which is preliminary data.</text>
</comment>
<accession>E5YB76</accession>
<sequence>MPTLYLMCGLPGSGKSTYVNRHLVPKGVQVVCPDDLRLTYGHAFYGPLEPLIHAQTAQIVRALMHRGLDIVVDECHVRAEHLRKWNGLIKAFGYDVKLIRVVASVEECKARRAAEDPDFPLEVIDRMNVTLLENWMLIKAAYRDRTFTILPTATATAADGGDEA</sequence>
<dbReference type="AlphaFoldDB" id="E5YB76"/>
<dbReference type="eggNOG" id="COG4639">
    <property type="taxonomic scope" value="Bacteria"/>
</dbReference>
<organism evidence="1 2">
    <name type="scientific">Bilophila wadsworthia (strain 3_1_6)</name>
    <dbReference type="NCBI Taxonomy" id="563192"/>
    <lineage>
        <taxon>Bacteria</taxon>
        <taxon>Pseudomonadati</taxon>
        <taxon>Thermodesulfobacteriota</taxon>
        <taxon>Desulfovibrionia</taxon>
        <taxon>Desulfovibrionales</taxon>
        <taxon>Desulfovibrionaceae</taxon>
        <taxon>Bilophila</taxon>
    </lineage>
</organism>
<dbReference type="Gene3D" id="3.40.50.300">
    <property type="entry name" value="P-loop containing nucleotide triphosphate hydrolases"/>
    <property type="match status" value="1"/>
</dbReference>
<name>E5YB76_BILW3</name>
<evidence type="ECO:0000313" key="1">
    <source>
        <dbReference type="EMBL" id="EFV42772.1"/>
    </source>
</evidence>
<dbReference type="GeneID" id="78085013"/>
<keyword evidence="2" id="KW-1185">Reference proteome</keyword>
<dbReference type="SUPFAM" id="SSF52540">
    <property type="entry name" value="P-loop containing nucleoside triphosphate hydrolases"/>
    <property type="match status" value="1"/>
</dbReference>
<dbReference type="RefSeq" id="WP_005030299.1">
    <property type="nucleotide sequence ID" value="NZ_KE150238.1"/>
</dbReference>
<dbReference type="Proteomes" id="UP000006034">
    <property type="component" value="Unassembled WGS sequence"/>
</dbReference>
<dbReference type="HOGENOM" id="CLU_133144_0_0_7"/>
<reference evidence="1 2" key="1">
    <citation type="submission" date="2010-10" db="EMBL/GenBank/DDBJ databases">
        <authorList>
            <consortium name="The Broad Institute Genome Sequencing Platform"/>
            <person name="Ward D."/>
            <person name="Earl A."/>
            <person name="Feldgarden M."/>
            <person name="Young S.K."/>
            <person name="Gargeya S."/>
            <person name="Zeng Q."/>
            <person name="Alvarado L."/>
            <person name="Berlin A."/>
            <person name="Bochicchio J."/>
            <person name="Chapman S.B."/>
            <person name="Chen Z."/>
            <person name="Freedman E."/>
            <person name="Gellesch M."/>
            <person name="Goldberg J."/>
            <person name="Griggs A."/>
            <person name="Gujja S."/>
            <person name="Heilman E."/>
            <person name="Heiman D."/>
            <person name="Howarth C."/>
            <person name="Mehta T."/>
            <person name="Neiman D."/>
            <person name="Pearson M."/>
            <person name="Roberts A."/>
            <person name="Saif S."/>
            <person name="Shea T."/>
            <person name="Shenoy N."/>
            <person name="Sisk P."/>
            <person name="Stolte C."/>
            <person name="Sykes S."/>
            <person name="White J."/>
            <person name="Yandava C."/>
            <person name="Allen-Vercoe E."/>
            <person name="Sibley C."/>
            <person name="Ambrose C.E."/>
            <person name="Strauss J."/>
            <person name="Daigneault M."/>
            <person name="Haas B."/>
            <person name="Nusbaum C."/>
            <person name="Birren B."/>
        </authorList>
    </citation>
    <scope>NUCLEOTIDE SEQUENCE [LARGE SCALE GENOMIC DNA]</scope>
    <source>
        <strain evidence="1 2">3_1_6</strain>
    </source>
</reference>
<dbReference type="STRING" id="563192.HMPREF0179_03449"/>
<reference evidence="1 2" key="2">
    <citation type="submission" date="2013-04" db="EMBL/GenBank/DDBJ databases">
        <title>The Genome Sequence of Bilophila wadsworthia 3_1_6.</title>
        <authorList>
            <consortium name="The Broad Institute Genomics Platform"/>
            <person name="Earl A."/>
            <person name="Ward D."/>
            <person name="Feldgarden M."/>
            <person name="Gevers D."/>
            <person name="Sibley C."/>
            <person name="Strauss J."/>
            <person name="Allen-Vercoe E."/>
            <person name="Walker B."/>
            <person name="Young S."/>
            <person name="Zeng Q."/>
            <person name="Gargeya S."/>
            <person name="Fitzgerald M."/>
            <person name="Haas B."/>
            <person name="Abouelleil A."/>
            <person name="Allen A.W."/>
            <person name="Alvarado L."/>
            <person name="Arachchi H.M."/>
            <person name="Berlin A.M."/>
            <person name="Chapman S.B."/>
            <person name="Gainer-Dewar J."/>
            <person name="Goldberg J."/>
            <person name="Griggs A."/>
            <person name="Gujja S."/>
            <person name="Hansen M."/>
            <person name="Howarth C."/>
            <person name="Imamovic A."/>
            <person name="Ireland A."/>
            <person name="Larimer J."/>
            <person name="McCowan C."/>
            <person name="Murphy C."/>
            <person name="Pearson M."/>
            <person name="Poon T.W."/>
            <person name="Priest M."/>
            <person name="Roberts A."/>
            <person name="Saif S."/>
            <person name="Shea T."/>
            <person name="Sisk P."/>
            <person name="Sykes S."/>
            <person name="Wortman J."/>
            <person name="Nusbaum C."/>
            <person name="Birren B."/>
        </authorList>
    </citation>
    <scope>NUCLEOTIDE SEQUENCE [LARGE SCALE GENOMIC DNA]</scope>
    <source>
        <strain evidence="1 2">3_1_6</strain>
    </source>
</reference>
<dbReference type="Pfam" id="PF13671">
    <property type="entry name" value="AAA_33"/>
    <property type="match status" value="1"/>
</dbReference>